<comment type="caution">
    <text evidence="1">The sequence shown here is derived from an EMBL/GenBank/DDBJ whole genome shotgun (WGS) entry which is preliminary data.</text>
</comment>
<dbReference type="Proteomes" id="UP001497382">
    <property type="component" value="Unassembled WGS sequence"/>
</dbReference>
<evidence type="ECO:0000313" key="2">
    <source>
        <dbReference type="Proteomes" id="UP001497382"/>
    </source>
</evidence>
<evidence type="ECO:0000313" key="1">
    <source>
        <dbReference type="EMBL" id="CAL1285479.1"/>
    </source>
</evidence>
<feature type="non-terminal residue" evidence="1">
    <location>
        <position position="41"/>
    </location>
</feature>
<reference evidence="1 2" key="1">
    <citation type="submission" date="2024-04" db="EMBL/GenBank/DDBJ databases">
        <authorList>
            <person name="Rising A."/>
            <person name="Reimegard J."/>
            <person name="Sonavane S."/>
            <person name="Akerstrom W."/>
            <person name="Nylinder S."/>
            <person name="Hedman E."/>
            <person name="Kallberg Y."/>
        </authorList>
    </citation>
    <scope>NUCLEOTIDE SEQUENCE [LARGE SCALE GENOMIC DNA]</scope>
</reference>
<gene>
    <name evidence="1" type="ORF">LARSCL_LOCUS13731</name>
</gene>
<keyword evidence="2" id="KW-1185">Reference proteome</keyword>
<proteinExistence type="predicted"/>
<dbReference type="EMBL" id="CAXIEN010000191">
    <property type="protein sequence ID" value="CAL1285479.1"/>
    <property type="molecule type" value="Genomic_DNA"/>
</dbReference>
<dbReference type="AlphaFoldDB" id="A0AAV2AQM4"/>
<sequence length="41" mass="4736">MSKKNIKILQRNKNGNRLKRCSCPPSSCLHSITNKGRNMDY</sequence>
<accession>A0AAV2AQM4</accession>
<organism evidence="1 2">
    <name type="scientific">Larinioides sclopetarius</name>
    <dbReference type="NCBI Taxonomy" id="280406"/>
    <lineage>
        <taxon>Eukaryota</taxon>
        <taxon>Metazoa</taxon>
        <taxon>Ecdysozoa</taxon>
        <taxon>Arthropoda</taxon>
        <taxon>Chelicerata</taxon>
        <taxon>Arachnida</taxon>
        <taxon>Araneae</taxon>
        <taxon>Araneomorphae</taxon>
        <taxon>Entelegynae</taxon>
        <taxon>Araneoidea</taxon>
        <taxon>Araneidae</taxon>
        <taxon>Larinioides</taxon>
    </lineage>
</organism>
<protein>
    <submittedName>
        <fullName evidence="1">Uncharacterized protein</fullName>
    </submittedName>
</protein>
<name>A0AAV2AQM4_9ARAC</name>